<evidence type="ECO:0000256" key="1">
    <source>
        <dbReference type="SAM" id="MobiDB-lite"/>
    </source>
</evidence>
<feature type="region of interest" description="Disordered" evidence="1">
    <location>
        <begin position="59"/>
        <end position="150"/>
    </location>
</feature>
<evidence type="ECO:0000256" key="2">
    <source>
        <dbReference type="SAM" id="Phobius"/>
    </source>
</evidence>
<dbReference type="STRING" id="661478.OP10G_0642"/>
<dbReference type="HOGENOM" id="CLU_989539_0_0_0"/>
<feature type="region of interest" description="Disordered" evidence="1">
    <location>
        <begin position="233"/>
        <end position="281"/>
    </location>
</feature>
<name>A0A068NMM0_FIMGI</name>
<keyword evidence="4" id="KW-1185">Reference proteome</keyword>
<accession>A0A068NMM0</accession>
<organism evidence="3 4">
    <name type="scientific">Fimbriimonas ginsengisoli Gsoil 348</name>
    <dbReference type="NCBI Taxonomy" id="661478"/>
    <lineage>
        <taxon>Bacteria</taxon>
        <taxon>Bacillati</taxon>
        <taxon>Armatimonadota</taxon>
        <taxon>Fimbriimonadia</taxon>
        <taxon>Fimbriimonadales</taxon>
        <taxon>Fimbriimonadaceae</taxon>
        <taxon>Fimbriimonas</taxon>
    </lineage>
</organism>
<protein>
    <submittedName>
        <fullName evidence="3">Uncharacterized protein</fullName>
    </submittedName>
</protein>
<keyword evidence="2" id="KW-0812">Transmembrane</keyword>
<evidence type="ECO:0000313" key="3">
    <source>
        <dbReference type="EMBL" id="AIE84010.1"/>
    </source>
</evidence>
<dbReference type="KEGG" id="fgi:OP10G_0642"/>
<reference evidence="3 4" key="1">
    <citation type="journal article" date="2014" name="PLoS ONE">
        <title>The first complete genome sequence of the class fimbriimonadia in the phylum armatimonadetes.</title>
        <authorList>
            <person name="Hu Z.Y."/>
            <person name="Wang Y.Z."/>
            <person name="Im W.T."/>
            <person name="Wang S.Y."/>
            <person name="Zhao G.P."/>
            <person name="Zheng H.J."/>
            <person name="Quan Z.X."/>
        </authorList>
    </citation>
    <scope>NUCLEOTIDE SEQUENCE [LARGE SCALE GENOMIC DNA]</scope>
    <source>
        <strain evidence="3">Gsoil 348</strain>
    </source>
</reference>
<feature type="transmembrane region" description="Helical" evidence="2">
    <location>
        <begin position="12"/>
        <end position="35"/>
    </location>
</feature>
<dbReference type="Proteomes" id="UP000027982">
    <property type="component" value="Chromosome"/>
</dbReference>
<keyword evidence="2" id="KW-0472">Membrane</keyword>
<evidence type="ECO:0000313" key="4">
    <source>
        <dbReference type="Proteomes" id="UP000027982"/>
    </source>
</evidence>
<keyword evidence="2" id="KW-1133">Transmembrane helix</keyword>
<gene>
    <name evidence="3" type="ORF">OP10G_0642</name>
</gene>
<proteinExistence type="predicted"/>
<dbReference type="RefSeq" id="WP_025227338.1">
    <property type="nucleotide sequence ID" value="NZ_CP007139.1"/>
</dbReference>
<feature type="compositionally biased region" description="Low complexity" evidence="1">
    <location>
        <begin position="71"/>
        <end position="86"/>
    </location>
</feature>
<dbReference type="AlphaFoldDB" id="A0A068NMM0"/>
<sequence>MKPIDAKDKPKVIVLGILSVGMLGFFSMSIMGMVAKKPAPAPLAPPGSTQAPGLIVATNTRTPAYSPPPTSATATGTAPSPISTPAGNPYEPANKGTAIDRTTEMGGPSDPFRKVLPEPGQLRRPDPTPKVTGGGRTPPPLSGTLPGSGPIYLHPGGAGGGITPAAIVEPTIRLDGVVTGSNSYAMVTCHEKTEIFHIGGRIEGLYTVTSVDSKGASFSGPKGKFRLEVGDVRSGTAPVAPSGNDPRLMQGDPQEMAINSSTLPLPSADVSDAPKRRKKSS</sequence>
<feature type="compositionally biased region" description="Basic and acidic residues" evidence="1">
    <location>
        <begin position="111"/>
        <end position="127"/>
    </location>
</feature>
<dbReference type="EMBL" id="CP007139">
    <property type="protein sequence ID" value="AIE84010.1"/>
    <property type="molecule type" value="Genomic_DNA"/>
</dbReference>